<dbReference type="SMART" id="SM00363">
    <property type="entry name" value="S4"/>
    <property type="match status" value="1"/>
</dbReference>
<dbReference type="RefSeq" id="XP_052947742.1">
    <property type="nucleotide sequence ID" value="XM_053088310.1"/>
</dbReference>
<evidence type="ECO:0000313" key="10">
    <source>
        <dbReference type="Proteomes" id="UP001164286"/>
    </source>
</evidence>
<name>A0AA38LW25_9TREE</name>
<dbReference type="GO" id="GO:0019843">
    <property type="term" value="F:rRNA binding"/>
    <property type="evidence" value="ECO:0007669"/>
    <property type="project" value="UniProtKB-KW"/>
</dbReference>
<evidence type="ECO:0000313" key="9">
    <source>
        <dbReference type="EMBL" id="KAI9637965.1"/>
    </source>
</evidence>
<evidence type="ECO:0000256" key="3">
    <source>
        <dbReference type="ARBA" id="ARBA00022884"/>
    </source>
</evidence>
<dbReference type="CDD" id="cd00165">
    <property type="entry name" value="S4"/>
    <property type="match status" value="1"/>
</dbReference>
<keyword evidence="5" id="KW-0687">Ribonucleoprotein</keyword>
<dbReference type="GeneID" id="77727515"/>
<dbReference type="PROSITE" id="PS00632">
    <property type="entry name" value="RIBOSOMAL_S4"/>
    <property type="match status" value="1"/>
</dbReference>
<feature type="compositionally biased region" description="Acidic residues" evidence="7">
    <location>
        <begin position="235"/>
        <end position="255"/>
    </location>
</feature>
<gene>
    <name evidence="9" type="ORF">MKK02DRAFT_31501</name>
</gene>
<dbReference type="InterPro" id="IPR022801">
    <property type="entry name" value="Ribosomal_uS4"/>
</dbReference>
<evidence type="ECO:0000256" key="4">
    <source>
        <dbReference type="ARBA" id="ARBA00022980"/>
    </source>
</evidence>
<dbReference type="PANTHER" id="PTHR11831">
    <property type="entry name" value="30S 40S RIBOSOMAL PROTEIN"/>
    <property type="match status" value="1"/>
</dbReference>
<accession>A0AA38LW25</accession>
<evidence type="ECO:0000256" key="6">
    <source>
        <dbReference type="PROSITE-ProRule" id="PRU00182"/>
    </source>
</evidence>
<dbReference type="AlphaFoldDB" id="A0AA38LW25"/>
<dbReference type="Proteomes" id="UP001164286">
    <property type="component" value="Unassembled WGS sequence"/>
</dbReference>
<dbReference type="InterPro" id="IPR002942">
    <property type="entry name" value="S4_RNA-bd"/>
</dbReference>
<comment type="caution">
    <text evidence="9">The sequence shown here is derived from an EMBL/GenBank/DDBJ whole genome shotgun (WGS) entry which is preliminary data.</text>
</comment>
<dbReference type="InterPro" id="IPR018079">
    <property type="entry name" value="Ribosomal_uS4_CS"/>
</dbReference>
<keyword evidence="3 6" id="KW-0694">RNA-binding</keyword>
<feature type="region of interest" description="Disordered" evidence="7">
    <location>
        <begin position="101"/>
        <end position="134"/>
    </location>
</feature>
<dbReference type="GO" id="GO:0003735">
    <property type="term" value="F:structural constituent of ribosome"/>
    <property type="evidence" value="ECO:0007669"/>
    <property type="project" value="TreeGrafter"/>
</dbReference>
<evidence type="ECO:0000256" key="7">
    <source>
        <dbReference type="SAM" id="MobiDB-lite"/>
    </source>
</evidence>
<feature type="domain" description="RNA-binding S4" evidence="8">
    <location>
        <begin position="150"/>
        <end position="217"/>
    </location>
</feature>
<feature type="compositionally biased region" description="Polar residues" evidence="7">
    <location>
        <begin position="269"/>
        <end position="284"/>
    </location>
</feature>
<dbReference type="GO" id="GO:0042274">
    <property type="term" value="P:ribosomal small subunit biogenesis"/>
    <property type="evidence" value="ECO:0007669"/>
    <property type="project" value="TreeGrafter"/>
</dbReference>
<dbReference type="InterPro" id="IPR036986">
    <property type="entry name" value="S4_RNA-bd_sf"/>
</dbReference>
<feature type="region of interest" description="Disordered" evidence="7">
    <location>
        <begin position="224"/>
        <end position="318"/>
    </location>
</feature>
<feature type="compositionally biased region" description="Basic and acidic residues" evidence="7">
    <location>
        <begin position="224"/>
        <end position="234"/>
    </location>
</feature>
<dbReference type="PANTHER" id="PTHR11831:SF4">
    <property type="entry name" value="SMALL RIBOSOMAL SUBUNIT PROTEIN US4M"/>
    <property type="match status" value="1"/>
</dbReference>
<keyword evidence="4" id="KW-0689">Ribosomal protein</keyword>
<sequence>MPMRPVKVRDVFDQKRALPRMSWSPENLYNLWQRTTPKGPLYRETDWTRTANTLFQQRWKAKRLIRGYHGDHIGTTKFERWYLPPSLPSIHASAQKATKAEELSQWVEGRERGGGRNRDDQERERREREARSERDMKVPVGTMMFREVERRLDVLVFRACFATSVWQAKGLVTQGHVKLNGEVVTNANTLLNPGDIFTVEASAIPMLSEKAAKAKADAIQMAKDDAKAARRGPSEGEEVADEAVEASEAETETEGGEAGASAEIPVENASETPSDPTSPEQAELSSSATEPTSSDSASPSPTSTPTPETTPEKPTSFFTLPPFASPHIFVPAYILPSYLTCSAVYVRHPTARPGYSEIPSPYDAGGEAMSLGWEWFVKKAPRMRGRTERWLGPERRNDVKPHERRA</sequence>
<evidence type="ECO:0000256" key="5">
    <source>
        <dbReference type="ARBA" id="ARBA00023274"/>
    </source>
</evidence>
<organism evidence="9 10">
    <name type="scientific">Dioszegia hungarica</name>
    <dbReference type="NCBI Taxonomy" id="4972"/>
    <lineage>
        <taxon>Eukaryota</taxon>
        <taxon>Fungi</taxon>
        <taxon>Dikarya</taxon>
        <taxon>Basidiomycota</taxon>
        <taxon>Agaricomycotina</taxon>
        <taxon>Tremellomycetes</taxon>
        <taxon>Tremellales</taxon>
        <taxon>Bulleribasidiaceae</taxon>
        <taxon>Dioszegia</taxon>
    </lineage>
</organism>
<dbReference type="Gene3D" id="3.10.290.10">
    <property type="entry name" value="RNA-binding S4 domain"/>
    <property type="match status" value="1"/>
</dbReference>
<protein>
    <submittedName>
        <fullName evidence="9">Nam9 protein, mitochondrial</fullName>
    </submittedName>
</protein>
<evidence type="ECO:0000259" key="8">
    <source>
        <dbReference type="SMART" id="SM00363"/>
    </source>
</evidence>
<reference evidence="9" key="1">
    <citation type="journal article" date="2022" name="G3 (Bethesda)">
        <title>High quality genome of the basidiomycete yeast Dioszegia hungarica PDD-24b-2 isolated from cloud water.</title>
        <authorList>
            <person name="Jarrige D."/>
            <person name="Haridas S."/>
            <person name="Bleykasten-Grosshans C."/>
            <person name="Joly M."/>
            <person name="Nadalig T."/>
            <person name="Sancelme M."/>
            <person name="Vuilleumier S."/>
            <person name="Grigoriev I.V."/>
            <person name="Amato P."/>
            <person name="Bringel F."/>
        </authorList>
    </citation>
    <scope>NUCLEOTIDE SEQUENCE</scope>
    <source>
        <strain evidence="9">PDD-24b-2</strain>
    </source>
</reference>
<comment type="similarity">
    <text evidence="1">Belongs to the universal ribosomal protein uS4 family.</text>
</comment>
<dbReference type="PROSITE" id="PS50889">
    <property type="entry name" value="S4"/>
    <property type="match status" value="1"/>
</dbReference>
<feature type="compositionally biased region" description="Low complexity" evidence="7">
    <location>
        <begin position="285"/>
        <end position="316"/>
    </location>
</feature>
<dbReference type="GO" id="GO:0005763">
    <property type="term" value="C:mitochondrial small ribosomal subunit"/>
    <property type="evidence" value="ECO:0007669"/>
    <property type="project" value="TreeGrafter"/>
</dbReference>
<evidence type="ECO:0000256" key="2">
    <source>
        <dbReference type="ARBA" id="ARBA00022730"/>
    </source>
</evidence>
<dbReference type="Pfam" id="PF01479">
    <property type="entry name" value="S4"/>
    <property type="match status" value="1"/>
</dbReference>
<keyword evidence="2 6" id="KW-0699">rRNA-binding</keyword>
<dbReference type="EMBL" id="JAKWFO010000003">
    <property type="protein sequence ID" value="KAI9637965.1"/>
    <property type="molecule type" value="Genomic_DNA"/>
</dbReference>
<dbReference type="SUPFAM" id="SSF55174">
    <property type="entry name" value="Alpha-L RNA-binding motif"/>
    <property type="match status" value="1"/>
</dbReference>
<proteinExistence type="inferred from homology"/>
<evidence type="ECO:0000256" key="1">
    <source>
        <dbReference type="ARBA" id="ARBA00007465"/>
    </source>
</evidence>
<keyword evidence="10" id="KW-1185">Reference proteome</keyword>